<feature type="region of interest" description="Disordered" evidence="1">
    <location>
        <begin position="147"/>
        <end position="239"/>
    </location>
</feature>
<accession>A0A7R8W4V5</accession>
<organism evidence="2">
    <name type="scientific">Cyprideis torosa</name>
    <dbReference type="NCBI Taxonomy" id="163714"/>
    <lineage>
        <taxon>Eukaryota</taxon>
        <taxon>Metazoa</taxon>
        <taxon>Ecdysozoa</taxon>
        <taxon>Arthropoda</taxon>
        <taxon>Crustacea</taxon>
        <taxon>Oligostraca</taxon>
        <taxon>Ostracoda</taxon>
        <taxon>Podocopa</taxon>
        <taxon>Podocopida</taxon>
        <taxon>Cytherocopina</taxon>
        <taxon>Cytheroidea</taxon>
        <taxon>Cytherideidae</taxon>
        <taxon>Cyprideis</taxon>
    </lineage>
</organism>
<proteinExistence type="predicted"/>
<protein>
    <submittedName>
        <fullName evidence="2">Uncharacterized protein</fullName>
    </submittedName>
</protein>
<sequence>MEAEEAAAVTSTEVKEEVEALTQEAELSQEDFLAQFLPPGYLEQRDQLPAQWESITDPPAVAGQNPDSGTANEDDRSMIRTTHCSALSDPVAADEVQTANLGDGQPPANRPRPPRETRVVNTEPMSLCMDDLVRERERLEMELLREESWERRRREDEESKERRRREDEESRERRRRKDDESKERRRRKDDESKERRRREDKESKERRRREDEESKERRRREDEESKERRRREDEESRAKVLFFTKAAAAVDAVKEYFERKA</sequence>
<name>A0A7R8W4V5_9CRUS</name>
<reference evidence="2" key="1">
    <citation type="submission" date="2020-11" db="EMBL/GenBank/DDBJ databases">
        <authorList>
            <person name="Tran Van P."/>
        </authorList>
    </citation>
    <scope>NUCLEOTIDE SEQUENCE</scope>
</reference>
<evidence type="ECO:0000313" key="2">
    <source>
        <dbReference type="EMBL" id="CAD7224942.1"/>
    </source>
</evidence>
<feature type="region of interest" description="Disordered" evidence="1">
    <location>
        <begin position="44"/>
        <end position="133"/>
    </location>
</feature>
<gene>
    <name evidence="2" type="ORF">CTOB1V02_LOCUS2891</name>
</gene>
<feature type="compositionally biased region" description="Low complexity" evidence="1">
    <location>
        <begin position="1"/>
        <end position="12"/>
    </location>
</feature>
<dbReference type="AlphaFoldDB" id="A0A7R8W4V5"/>
<dbReference type="EMBL" id="OB660472">
    <property type="protein sequence ID" value="CAD7224942.1"/>
    <property type="molecule type" value="Genomic_DNA"/>
</dbReference>
<evidence type="ECO:0000256" key="1">
    <source>
        <dbReference type="SAM" id="MobiDB-lite"/>
    </source>
</evidence>
<feature type="compositionally biased region" description="Basic and acidic residues" evidence="1">
    <location>
        <begin position="147"/>
        <end position="238"/>
    </location>
</feature>
<feature type="region of interest" description="Disordered" evidence="1">
    <location>
        <begin position="1"/>
        <end position="21"/>
    </location>
</feature>